<dbReference type="AlphaFoldDB" id="A0A644ZQZ9"/>
<evidence type="ECO:0000313" key="1">
    <source>
        <dbReference type="EMBL" id="MPM43400.1"/>
    </source>
</evidence>
<accession>A0A644ZQZ9</accession>
<protein>
    <submittedName>
        <fullName evidence="1">Uncharacterized protein</fullName>
    </submittedName>
</protein>
<comment type="caution">
    <text evidence="1">The sequence shown here is derived from an EMBL/GenBank/DDBJ whole genome shotgun (WGS) entry which is preliminary data.</text>
</comment>
<gene>
    <name evidence="1" type="ORF">SDC9_90073</name>
</gene>
<dbReference type="EMBL" id="VSSQ01010089">
    <property type="protein sequence ID" value="MPM43400.1"/>
    <property type="molecule type" value="Genomic_DNA"/>
</dbReference>
<sequence>MSAIEQYKPYLTKYQNNIIPRLKEIDLFLKTKPSPYTKKDTLALLKISNEELEELMKKNNISKITSESFMVIMKNGSDELCRVFKRELERGLTNYYSPEQVSYIYNIDIDIILNAYAQMGVTKLHHGLLETLFSNIYI</sequence>
<proteinExistence type="predicted"/>
<reference evidence="1" key="1">
    <citation type="submission" date="2019-08" db="EMBL/GenBank/DDBJ databases">
        <authorList>
            <person name="Kucharzyk K."/>
            <person name="Murdoch R.W."/>
            <person name="Higgins S."/>
            <person name="Loffler F."/>
        </authorList>
    </citation>
    <scope>NUCLEOTIDE SEQUENCE</scope>
</reference>
<organism evidence="1">
    <name type="scientific">bioreactor metagenome</name>
    <dbReference type="NCBI Taxonomy" id="1076179"/>
    <lineage>
        <taxon>unclassified sequences</taxon>
        <taxon>metagenomes</taxon>
        <taxon>ecological metagenomes</taxon>
    </lineage>
</organism>
<name>A0A644ZQZ9_9ZZZZ</name>